<evidence type="ECO:0000256" key="2">
    <source>
        <dbReference type="ARBA" id="ARBA00022741"/>
    </source>
</evidence>
<dbReference type="Pfam" id="PF07683">
    <property type="entry name" value="CobW_C"/>
    <property type="match status" value="1"/>
</dbReference>
<evidence type="ECO:0000313" key="9">
    <source>
        <dbReference type="Proteomes" id="UP000886520"/>
    </source>
</evidence>
<dbReference type="AlphaFoldDB" id="A0A9D4U879"/>
<dbReference type="GO" id="GO:0016787">
    <property type="term" value="F:hydrolase activity"/>
    <property type="evidence" value="ECO:0007669"/>
    <property type="project" value="UniProtKB-KW"/>
</dbReference>
<dbReference type="InterPro" id="IPR027417">
    <property type="entry name" value="P-loop_NTPase"/>
</dbReference>
<protein>
    <recommendedName>
        <fullName evidence="7">CobW C-terminal domain-containing protein</fullName>
    </recommendedName>
</protein>
<comment type="catalytic activity">
    <reaction evidence="6">
        <text>GTP + H2O = GDP + phosphate + H(+)</text>
        <dbReference type="Rhea" id="RHEA:19669"/>
        <dbReference type="ChEBI" id="CHEBI:15377"/>
        <dbReference type="ChEBI" id="CHEBI:15378"/>
        <dbReference type="ChEBI" id="CHEBI:37565"/>
        <dbReference type="ChEBI" id="CHEBI:43474"/>
        <dbReference type="ChEBI" id="CHEBI:58189"/>
    </reaction>
    <physiologicalReaction direction="left-to-right" evidence="6">
        <dbReference type="Rhea" id="RHEA:19670"/>
    </physiologicalReaction>
</comment>
<reference evidence="8" key="1">
    <citation type="submission" date="2021-01" db="EMBL/GenBank/DDBJ databases">
        <title>Adiantum capillus-veneris genome.</title>
        <authorList>
            <person name="Fang Y."/>
            <person name="Liao Q."/>
        </authorList>
    </citation>
    <scope>NUCLEOTIDE SEQUENCE</scope>
    <source>
        <strain evidence="8">H3</strain>
        <tissue evidence="8">Leaf</tissue>
    </source>
</reference>
<dbReference type="OrthoDB" id="550606at2759"/>
<comment type="caution">
    <text evidence="8">The sequence shown here is derived from an EMBL/GenBank/DDBJ whole genome shotgun (WGS) entry which is preliminary data.</text>
</comment>
<dbReference type="PANTHER" id="PTHR13748:SF59">
    <property type="entry name" value="COBW C-TERMINAL DOMAIN-CONTAINING PROTEIN"/>
    <property type="match status" value="1"/>
</dbReference>
<evidence type="ECO:0000256" key="3">
    <source>
        <dbReference type="ARBA" id="ARBA00022801"/>
    </source>
</evidence>
<evidence type="ECO:0000256" key="1">
    <source>
        <dbReference type="ARBA" id="ARBA00022528"/>
    </source>
</evidence>
<organism evidence="8 9">
    <name type="scientific">Adiantum capillus-veneris</name>
    <name type="common">Maidenhair fern</name>
    <dbReference type="NCBI Taxonomy" id="13818"/>
    <lineage>
        <taxon>Eukaryota</taxon>
        <taxon>Viridiplantae</taxon>
        <taxon>Streptophyta</taxon>
        <taxon>Embryophyta</taxon>
        <taxon>Tracheophyta</taxon>
        <taxon>Polypodiopsida</taxon>
        <taxon>Polypodiidae</taxon>
        <taxon>Polypodiales</taxon>
        <taxon>Pteridineae</taxon>
        <taxon>Pteridaceae</taxon>
        <taxon>Vittarioideae</taxon>
        <taxon>Adiantum</taxon>
    </lineage>
</organism>
<dbReference type="Gene3D" id="3.40.50.300">
    <property type="entry name" value="P-loop containing nucleotide triphosphate hydrolases"/>
    <property type="match status" value="1"/>
</dbReference>
<dbReference type="EMBL" id="JABFUD020000021">
    <property type="protein sequence ID" value="KAI5062940.1"/>
    <property type="molecule type" value="Genomic_DNA"/>
</dbReference>
<dbReference type="SUPFAM" id="SSF52540">
    <property type="entry name" value="P-loop containing nucleoside triphosphate hydrolases"/>
    <property type="match status" value="1"/>
</dbReference>
<keyword evidence="1" id="KW-0150">Chloroplast</keyword>
<dbReference type="InterPro" id="IPR011629">
    <property type="entry name" value="CobW-like_C"/>
</dbReference>
<feature type="domain" description="CobW C-terminal" evidence="7">
    <location>
        <begin position="303"/>
        <end position="394"/>
    </location>
</feature>
<dbReference type="Gene3D" id="3.30.1220.10">
    <property type="entry name" value="CobW-like, C-terminal domain"/>
    <property type="match status" value="1"/>
</dbReference>
<keyword evidence="2" id="KW-0547">Nucleotide-binding</keyword>
<dbReference type="Pfam" id="PF02492">
    <property type="entry name" value="cobW"/>
    <property type="match status" value="1"/>
</dbReference>
<dbReference type="SUPFAM" id="SSF90002">
    <property type="entry name" value="Hypothetical protein YjiA, C-terminal domain"/>
    <property type="match status" value="1"/>
</dbReference>
<dbReference type="InterPro" id="IPR051316">
    <property type="entry name" value="Zinc-reg_GTPase_activator"/>
</dbReference>
<sequence>MMIVGTPAESNQMSLALERQIFERRSNGEGLRASCTLITGFLGSGKTTLVRHILHHRAELRIAVLVNDYADLDIDSLLLDTHSVNAAFGLPSVSLVNGCACCKVSGKFKEAVDKVLRNKHNFDYLVIETSGLADPIKIAKDLRSMGVQLDMIVTVVDVEALEKVVSLPIALNQLRIADLVLVNKCDLATLGTISDVEDWIERETKGSKAVRCRFCRVPLDLVLNIVNLERKPSSSTASVKAFDGVLSHEAFSGSAYYKPSIYESSEPPNSGSSESKSLDMNCRIISEQGKDLPMSETHPMGSMSSLSFTSSVPLSLNKVQSIVTDQMFHSKGLIRAKGVLWLKENRHIRLILHWSGKKRSEATYNGQWECPPFNSIVFIGFNMNELESLQQAFADSQIDLHASISNPLSTKERCEANGFVDTIAADSRFKVLREASHSQGEDFTHDNRTCITFGLAGSPLQGISEADLNEALMHFVNGRGVIFLIAVTSSRQDHLLQLALDNTNNNSEDVWKELSMAAASVRTKFFKNTHRCRCDLKEHNH</sequence>
<proteinExistence type="inferred from homology"/>
<dbReference type="CDD" id="cd03112">
    <property type="entry name" value="CobW-like"/>
    <property type="match status" value="1"/>
</dbReference>
<keyword evidence="3" id="KW-0378">Hydrolase</keyword>
<dbReference type="SMART" id="SM00833">
    <property type="entry name" value="CobW_C"/>
    <property type="match status" value="1"/>
</dbReference>
<name>A0A9D4U879_ADICA</name>
<dbReference type="GO" id="GO:0000166">
    <property type="term" value="F:nucleotide binding"/>
    <property type="evidence" value="ECO:0007669"/>
    <property type="project" value="UniProtKB-KW"/>
</dbReference>
<accession>A0A9D4U879</accession>
<keyword evidence="9" id="KW-1185">Reference proteome</keyword>
<evidence type="ECO:0000256" key="5">
    <source>
        <dbReference type="ARBA" id="ARBA00034320"/>
    </source>
</evidence>
<gene>
    <name evidence="8" type="ORF">GOP47_0021487</name>
</gene>
<keyword evidence="1" id="KW-0934">Plastid</keyword>
<keyword evidence="4" id="KW-0143">Chaperone</keyword>
<evidence type="ECO:0000256" key="4">
    <source>
        <dbReference type="ARBA" id="ARBA00023186"/>
    </source>
</evidence>
<evidence type="ECO:0000313" key="8">
    <source>
        <dbReference type="EMBL" id="KAI5062940.1"/>
    </source>
</evidence>
<dbReference type="Proteomes" id="UP000886520">
    <property type="component" value="Chromosome 21"/>
</dbReference>
<comment type="similarity">
    <text evidence="5">Belongs to the SIMIBI class G3E GTPase family. ZNG1 subfamily.</text>
</comment>
<dbReference type="InterPro" id="IPR003495">
    <property type="entry name" value="CobW/HypB/UreG_nucleotide-bd"/>
</dbReference>
<dbReference type="InterPro" id="IPR036627">
    <property type="entry name" value="CobW-likC_sf"/>
</dbReference>
<dbReference type="PANTHER" id="PTHR13748">
    <property type="entry name" value="COBW-RELATED"/>
    <property type="match status" value="1"/>
</dbReference>
<evidence type="ECO:0000256" key="6">
    <source>
        <dbReference type="ARBA" id="ARBA00049117"/>
    </source>
</evidence>
<evidence type="ECO:0000259" key="7">
    <source>
        <dbReference type="SMART" id="SM00833"/>
    </source>
</evidence>